<dbReference type="EMBL" id="CADCUL010000151">
    <property type="protein sequence ID" value="CAA9381089.1"/>
    <property type="molecule type" value="Genomic_DNA"/>
</dbReference>
<organism evidence="1">
    <name type="scientific">uncultured Nocardioidaceae bacterium</name>
    <dbReference type="NCBI Taxonomy" id="253824"/>
    <lineage>
        <taxon>Bacteria</taxon>
        <taxon>Bacillati</taxon>
        <taxon>Actinomycetota</taxon>
        <taxon>Actinomycetes</taxon>
        <taxon>Propionibacteriales</taxon>
        <taxon>Nocardioidaceae</taxon>
        <taxon>environmental samples</taxon>
    </lineage>
</organism>
<dbReference type="PIRSF" id="PIRSF033563">
    <property type="entry name" value="UCP033563"/>
    <property type="match status" value="1"/>
</dbReference>
<sequence>MNGSARLRLRPFAATRYNPASVGDIGQVTSPPYDMMDRRMIEALLDQHPQNIVRLVLPRLVSEPVHTDDPYRRAAKLLERWRAQQVLVTDPEPALYVYEYGDESSTLCGVVGALELRHRDTGVVLPHEDVIPEIVADRLAMMTASDANLEPILLVYDGAGGVSEVLARARSRRPQIDITAGDSTWHRIWPLTDRADIRRVNEALARRQALIADGHHRYASYLRLQQDRHRTGRGDGPWDFGLAMLIDQSEYPLRLSAIHRSISELRLDSLSAPDGFVIGPHESVDPDSPRRPAQPGELLVVADKRLVPIHLVGDRDLSVSDAELLHERLLPAWRVEDHRLGYHHTVQQAVHCAEQDAGVAVLLHESSVSEVMDVARAGKMMPRKSTSFGPKPRTGLVMRHLHTGGA</sequence>
<protein>
    <submittedName>
        <fullName evidence="1">Related to HTH domain of SpoOJ/ParA/ParB/repB family, involved in chromosome partitioning</fullName>
    </submittedName>
</protein>
<dbReference type="PANTHER" id="PTHR36454">
    <property type="entry name" value="LMO2823 PROTEIN"/>
    <property type="match status" value="1"/>
</dbReference>
<name>A0A6J4N8K1_9ACTN</name>
<dbReference type="InterPro" id="IPR008323">
    <property type="entry name" value="UCP033563"/>
</dbReference>
<reference evidence="1" key="1">
    <citation type="submission" date="2020-02" db="EMBL/GenBank/DDBJ databases">
        <authorList>
            <person name="Meier V. D."/>
        </authorList>
    </citation>
    <scope>NUCLEOTIDE SEQUENCE</scope>
    <source>
        <strain evidence="1">AVDCRST_MAG21</strain>
    </source>
</reference>
<dbReference type="AlphaFoldDB" id="A0A6J4N8K1"/>
<proteinExistence type="predicted"/>
<dbReference type="PANTHER" id="PTHR36454:SF1">
    <property type="entry name" value="DUF1015 DOMAIN-CONTAINING PROTEIN"/>
    <property type="match status" value="1"/>
</dbReference>
<gene>
    <name evidence="1" type="ORF">AVDCRST_MAG21-1698</name>
</gene>
<dbReference type="Pfam" id="PF06245">
    <property type="entry name" value="DUF1015"/>
    <property type="match status" value="1"/>
</dbReference>
<accession>A0A6J4N8K1</accession>
<evidence type="ECO:0000313" key="1">
    <source>
        <dbReference type="EMBL" id="CAA9381089.1"/>
    </source>
</evidence>